<organism evidence="1 2">
    <name type="scientific">Nocardia ignorata</name>
    <dbReference type="NCBI Taxonomy" id="145285"/>
    <lineage>
        <taxon>Bacteria</taxon>
        <taxon>Bacillati</taxon>
        <taxon>Actinomycetota</taxon>
        <taxon>Actinomycetes</taxon>
        <taxon>Mycobacteriales</taxon>
        <taxon>Nocardiaceae</taxon>
        <taxon>Nocardia</taxon>
    </lineage>
</organism>
<dbReference type="RefSeq" id="WP_067488131.1">
    <property type="nucleotide sequence ID" value="NZ_SNXK01000008.1"/>
</dbReference>
<dbReference type="PANTHER" id="PTHR23026:SF123">
    <property type="entry name" value="NAD(P)H NITROREDUCTASE RV3131-RELATED"/>
    <property type="match status" value="1"/>
</dbReference>
<dbReference type="Proteomes" id="UP000295087">
    <property type="component" value="Unassembled WGS sequence"/>
</dbReference>
<dbReference type="GO" id="GO:0016491">
    <property type="term" value="F:oxidoreductase activity"/>
    <property type="evidence" value="ECO:0007669"/>
    <property type="project" value="InterPro"/>
</dbReference>
<keyword evidence="2" id="KW-1185">Reference proteome</keyword>
<accession>A0A4R6P691</accession>
<dbReference type="InterPro" id="IPR000415">
    <property type="entry name" value="Nitroreductase-like"/>
</dbReference>
<protein>
    <recommendedName>
        <fullName evidence="3">Nitroreductase family protein</fullName>
    </recommendedName>
</protein>
<proteinExistence type="predicted"/>
<dbReference type="EMBL" id="SNXK01000008">
    <property type="protein sequence ID" value="TDP31499.1"/>
    <property type="molecule type" value="Genomic_DNA"/>
</dbReference>
<comment type="caution">
    <text evidence="1">The sequence shown here is derived from an EMBL/GenBank/DDBJ whole genome shotgun (WGS) entry which is preliminary data.</text>
</comment>
<dbReference type="AlphaFoldDB" id="A0A4R6P691"/>
<sequence>MTDSNANMTSPAVDRSTIQMALQQACRAPSIHNTQPWRWEFDGTNLFLCRDNTRLLTAADPTGRQLVISCGAILDHLRTALAARGWRTDLERLPDPGRPDLLARLVPRPWTNPPDDVVARAAAIQDRRTDRLALLAPAGFEDVARSARTLANPHGIELDVLADSARPILAEASQEASAKRRYDMDYQAELHWWTGHSAQHEGIPRTALPPDDAITHVPIARTFPAAPGNGRRLDIEDRAELIVLSSSGNSVNDWLQVGEALSAVLLECTRAGLATCALTHITELVSARRALEGLITGNGVPQVLIRVGAAPADDAPPQPISRRPVEEILTIAAHPG</sequence>
<evidence type="ECO:0000313" key="1">
    <source>
        <dbReference type="EMBL" id="TDP31499.1"/>
    </source>
</evidence>
<dbReference type="NCBIfam" id="NF047509">
    <property type="entry name" value="Rv3131_FMN_oxido"/>
    <property type="match status" value="1"/>
</dbReference>
<evidence type="ECO:0008006" key="3">
    <source>
        <dbReference type="Google" id="ProtNLM"/>
    </source>
</evidence>
<dbReference type="Gene3D" id="3.40.109.10">
    <property type="entry name" value="NADH Oxidase"/>
    <property type="match status" value="2"/>
</dbReference>
<dbReference type="PANTHER" id="PTHR23026">
    <property type="entry name" value="NADPH NITROREDUCTASE"/>
    <property type="match status" value="1"/>
</dbReference>
<gene>
    <name evidence="1" type="ORF">DFR75_108104</name>
</gene>
<dbReference type="SUPFAM" id="SSF55469">
    <property type="entry name" value="FMN-dependent nitroreductase-like"/>
    <property type="match status" value="1"/>
</dbReference>
<name>A0A4R6P691_NOCIG</name>
<dbReference type="InterPro" id="IPR050627">
    <property type="entry name" value="Nitroreductase/BluB"/>
</dbReference>
<evidence type="ECO:0000313" key="2">
    <source>
        <dbReference type="Proteomes" id="UP000295087"/>
    </source>
</evidence>
<reference evidence="1 2" key="1">
    <citation type="submission" date="2019-03" db="EMBL/GenBank/DDBJ databases">
        <title>Genomic Encyclopedia of Type Strains, Phase IV (KMG-IV): sequencing the most valuable type-strain genomes for metagenomic binning, comparative biology and taxonomic classification.</title>
        <authorList>
            <person name="Goeker M."/>
        </authorList>
    </citation>
    <scope>NUCLEOTIDE SEQUENCE [LARGE SCALE GENOMIC DNA]</scope>
    <source>
        <strain evidence="1 2">DSM 44496</strain>
    </source>
</reference>